<keyword evidence="4 14" id="KW-0812">Transmembrane</keyword>
<dbReference type="InterPro" id="IPR008271">
    <property type="entry name" value="Ser/Thr_kinase_AS"/>
</dbReference>
<dbReference type="FunFam" id="3.30.200.20:FF:000039">
    <property type="entry name" value="receptor-like protein kinase FERONIA"/>
    <property type="match status" value="1"/>
</dbReference>
<evidence type="ECO:0000256" key="8">
    <source>
        <dbReference type="ARBA" id="ARBA00022840"/>
    </source>
</evidence>
<feature type="compositionally biased region" description="Basic and acidic residues" evidence="13">
    <location>
        <begin position="850"/>
        <end position="859"/>
    </location>
</feature>
<dbReference type="SMART" id="SM00220">
    <property type="entry name" value="S_TKc"/>
    <property type="match status" value="1"/>
</dbReference>
<dbReference type="InterPro" id="IPR011009">
    <property type="entry name" value="Kinase-like_dom_sf"/>
</dbReference>
<dbReference type="GO" id="GO:0016020">
    <property type="term" value="C:membrane"/>
    <property type="evidence" value="ECO:0007669"/>
    <property type="project" value="UniProtKB-SubCell"/>
</dbReference>
<dbReference type="CDD" id="cd14066">
    <property type="entry name" value="STKc_IRAK"/>
    <property type="match status" value="1"/>
</dbReference>
<evidence type="ECO:0000256" key="10">
    <source>
        <dbReference type="ARBA" id="ARBA00023136"/>
    </source>
</evidence>
<accession>A0A2P6P2T4</accession>
<comment type="subcellular location">
    <subcellularLocation>
        <location evidence="1">Membrane</location>
        <topology evidence="1">Single-pass membrane protein</topology>
    </subcellularLocation>
</comment>
<dbReference type="PROSITE" id="PS50011">
    <property type="entry name" value="PROTEIN_KINASE_DOM"/>
    <property type="match status" value="1"/>
</dbReference>
<feature type="binding site" evidence="12">
    <location>
        <position position="580"/>
    </location>
    <ligand>
        <name>ATP</name>
        <dbReference type="ChEBI" id="CHEBI:30616"/>
    </ligand>
</feature>
<dbReference type="Pfam" id="PF12819">
    <property type="entry name" value="Malectin_like"/>
    <property type="match status" value="1"/>
</dbReference>
<evidence type="ECO:0000256" key="4">
    <source>
        <dbReference type="ARBA" id="ARBA00022692"/>
    </source>
</evidence>
<dbReference type="FunFam" id="2.60.120.430:FF:000001">
    <property type="entry name" value="Receptor-like protein kinase FERONIA"/>
    <property type="match status" value="1"/>
</dbReference>
<evidence type="ECO:0000256" key="13">
    <source>
        <dbReference type="SAM" id="MobiDB-lite"/>
    </source>
</evidence>
<keyword evidence="8 12" id="KW-0067">ATP-binding</keyword>
<reference evidence="16 17" key="1">
    <citation type="journal article" date="2018" name="Nat. Genet.">
        <title>The Rosa genome provides new insights in the design of modern roses.</title>
        <authorList>
            <person name="Bendahmane M."/>
        </authorList>
    </citation>
    <scope>NUCLEOTIDE SEQUENCE [LARGE SCALE GENOMIC DNA]</scope>
    <source>
        <strain evidence="17">cv. Old Blush</strain>
    </source>
</reference>
<dbReference type="PROSITE" id="PS00107">
    <property type="entry name" value="PROTEIN_KINASE_ATP"/>
    <property type="match status" value="1"/>
</dbReference>
<evidence type="ECO:0000256" key="14">
    <source>
        <dbReference type="SAM" id="Phobius"/>
    </source>
</evidence>
<dbReference type="Pfam" id="PF07714">
    <property type="entry name" value="PK_Tyr_Ser-Thr"/>
    <property type="match status" value="1"/>
</dbReference>
<sequence length="891" mass="98257">MGRVTNGASSNVPPQLSPLPFLFLLFLFTFFSNLINNVSAKGHANSSATLTFTPSDNFLIDCGAPQEAKLPDGRTFKSDRESADLLSTNEDFKASADSINANVSSSVPPDAIVLFKTARIFSEESMYTFHINKPGRHWIRLYFYPLPHQTYNLSDAVFSVDTDKYVLLHDFSASDKATLVFKEYLFNVSDNRFSLHFRPKKHSFAFVNAIEVVSAPDSIFNDSATTVPVAGDFNGLQNYAFQVRYRLNVGGPLVSPQNDTLSRTWEPDTPYNAFPQGSQNVSVAPKIVKYLKRGDASLIAPNSVYATAQHMQDSFTSNQNFNLSWKLSVEEDFSYLIRLHFCDIVSKTLDNLYFNVYINGMMAVSNLDLSSLTGALSTAFYKDFVLNSTAVSTSNNTINIQIGPGTTQSGTHDGLLNGVEVLKLSNEAESLDGFFAVDGKYKGPVNSSNKMKIVAGVGLGMGVTAMFLVGVVYIRWKRRPQGWEKKDSFSSWLLPIHSGNSSLFSKSSKCTSRRSSSIFGSRKSKSYSTYVSSTCYGRSFTFAELQAATQNWDEKEVIGVGGFGKVYLGVLEDGTKLAIKRGNPNSEQGINEFRTEMDMLSKLRHRHLVSLIGFCDENNEMILVYEYMANGPLRDHLYGSNLLPLSWKQRLEVCIGAARGLHYLHTGAAQGIIHRDVKTTNILLDENFVAKVADFGLSKAAPSLEQTHVSTAVKGSFGYLDPEYFRRQQLTEKSDVYSFGVVLFEALCARPVICPTLPREQVSLAEWAMQWHRKGMIEKIVDPQIASSINAGSLKKYVEAAEKCLAEYGVDRPGIGDVLWNLEYALQLQETASQIDAREDNTSSLISLDKASEKDDTNSKDGSALGGAVSEDSVVTAGGSPLFDKGNVQGR</sequence>
<keyword evidence="3 16" id="KW-0808">Transferase</keyword>
<dbReference type="GO" id="GO:0004674">
    <property type="term" value="F:protein serine/threonine kinase activity"/>
    <property type="evidence" value="ECO:0007669"/>
    <property type="project" value="UniProtKB-KW"/>
</dbReference>
<evidence type="ECO:0000256" key="11">
    <source>
        <dbReference type="ARBA" id="ARBA00023180"/>
    </source>
</evidence>
<keyword evidence="5" id="KW-0732">Signal</keyword>
<dbReference type="Gene3D" id="2.60.120.430">
    <property type="entry name" value="Galactose-binding lectin"/>
    <property type="match status" value="2"/>
</dbReference>
<keyword evidence="9 14" id="KW-1133">Transmembrane helix</keyword>
<keyword evidence="11" id="KW-0325">Glycoprotein</keyword>
<keyword evidence="17" id="KW-1185">Reference proteome</keyword>
<evidence type="ECO:0000256" key="1">
    <source>
        <dbReference type="ARBA" id="ARBA00004167"/>
    </source>
</evidence>
<dbReference type="AlphaFoldDB" id="A0A2P6P2T4"/>
<name>A0A2P6P2T4_ROSCH</name>
<dbReference type="FunFam" id="1.10.510.10:FF:000058">
    <property type="entry name" value="Receptor-like protein kinase FERONIA"/>
    <property type="match status" value="1"/>
</dbReference>
<feature type="region of interest" description="Disordered" evidence="13">
    <location>
        <begin position="847"/>
        <end position="891"/>
    </location>
</feature>
<feature type="domain" description="Protein kinase" evidence="15">
    <location>
        <begin position="552"/>
        <end position="825"/>
    </location>
</feature>
<protein>
    <recommendedName>
        <fullName evidence="15">Protein kinase domain-containing protein</fullName>
    </recommendedName>
</protein>
<dbReference type="EMBL" id="PDCK01000045">
    <property type="protein sequence ID" value="PRQ16246.1"/>
    <property type="molecule type" value="Genomic_DNA"/>
</dbReference>
<dbReference type="PANTHER" id="PTHR45631">
    <property type="entry name" value="OS07G0107800 PROTEIN-RELATED"/>
    <property type="match status" value="1"/>
</dbReference>
<keyword evidence="6 12" id="KW-0547">Nucleotide-binding</keyword>
<dbReference type="PROSITE" id="PS00108">
    <property type="entry name" value="PROTEIN_KINASE_ST"/>
    <property type="match status" value="1"/>
</dbReference>
<proteinExistence type="predicted"/>
<dbReference type="OrthoDB" id="264917at2759"/>
<evidence type="ECO:0000256" key="3">
    <source>
        <dbReference type="ARBA" id="ARBA00022679"/>
    </source>
</evidence>
<dbReference type="FunFam" id="2.60.120.430:FF:000005">
    <property type="entry name" value="Putative receptor-like protein kinase"/>
    <property type="match status" value="1"/>
</dbReference>
<dbReference type="InterPro" id="IPR001245">
    <property type="entry name" value="Ser-Thr/Tyr_kinase_cat_dom"/>
</dbReference>
<gene>
    <name evidence="16" type="ORF">RchiOBHm_Chr7g0182131</name>
</gene>
<dbReference type="Gene3D" id="1.10.510.10">
    <property type="entry name" value="Transferase(Phosphotransferase) domain 1"/>
    <property type="match status" value="1"/>
</dbReference>
<feature type="transmembrane region" description="Helical" evidence="14">
    <location>
        <begin position="453"/>
        <end position="476"/>
    </location>
</feature>
<dbReference type="Gene3D" id="3.30.200.20">
    <property type="entry name" value="Phosphorylase Kinase, domain 1"/>
    <property type="match status" value="1"/>
</dbReference>
<dbReference type="InterPro" id="IPR017441">
    <property type="entry name" value="Protein_kinase_ATP_BS"/>
</dbReference>
<evidence type="ECO:0000259" key="15">
    <source>
        <dbReference type="PROSITE" id="PS50011"/>
    </source>
</evidence>
<evidence type="ECO:0000313" key="16">
    <source>
        <dbReference type="EMBL" id="PRQ16246.1"/>
    </source>
</evidence>
<evidence type="ECO:0000256" key="9">
    <source>
        <dbReference type="ARBA" id="ARBA00022989"/>
    </source>
</evidence>
<keyword evidence="2" id="KW-0723">Serine/threonine-protein kinase</keyword>
<organism evidence="16 17">
    <name type="scientific">Rosa chinensis</name>
    <name type="common">China rose</name>
    <dbReference type="NCBI Taxonomy" id="74649"/>
    <lineage>
        <taxon>Eukaryota</taxon>
        <taxon>Viridiplantae</taxon>
        <taxon>Streptophyta</taxon>
        <taxon>Embryophyta</taxon>
        <taxon>Tracheophyta</taxon>
        <taxon>Spermatophyta</taxon>
        <taxon>Magnoliopsida</taxon>
        <taxon>eudicotyledons</taxon>
        <taxon>Gunneridae</taxon>
        <taxon>Pentapetalae</taxon>
        <taxon>rosids</taxon>
        <taxon>fabids</taxon>
        <taxon>Rosales</taxon>
        <taxon>Rosaceae</taxon>
        <taxon>Rosoideae</taxon>
        <taxon>Rosoideae incertae sedis</taxon>
        <taxon>Rosa</taxon>
    </lineage>
</organism>
<keyword evidence="7" id="KW-0418">Kinase</keyword>
<dbReference type="InterPro" id="IPR000719">
    <property type="entry name" value="Prot_kinase_dom"/>
</dbReference>
<dbReference type="OMA" id="FQEESTY"/>
<keyword evidence="10 14" id="KW-0472">Membrane</keyword>
<evidence type="ECO:0000256" key="12">
    <source>
        <dbReference type="PROSITE-ProRule" id="PRU10141"/>
    </source>
</evidence>
<evidence type="ECO:0000256" key="6">
    <source>
        <dbReference type="ARBA" id="ARBA00022741"/>
    </source>
</evidence>
<dbReference type="SUPFAM" id="SSF56112">
    <property type="entry name" value="Protein kinase-like (PK-like)"/>
    <property type="match status" value="1"/>
</dbReference>
<dbReference type="Gramene" id="PRQ16246">
    <property type="protein sequence ID" value="PRQ16246"/>
    <property type="gene ID" value="RchiOBHm_Chr7g0182131"/>
</dbReference>
<evidence type="ECO:0000313" key="17">
    <source>
        <dbReference type="Proteomes" id="UP000238479"/>
    </source>
</evidence>
<dbReference type="Proteomes" id="UP000238479">
    <property type="component" value="Chromosome 7"/>
</dbReference>
<dbReference type="InterPro" id="IPR024788">
    <property type="entry name" value="Malectin-like_Carb-bd_dom"/>
</dbReference>
<dbReference type="GO" id="GO:0005524">
    <property type="term" value="F:ATP binding"/>
    <property type="evidence" value="ECO:0007669"/>
    <property type="project" value="UniProtKB-UniRule"/>
</dbReference>
<comment type="caution">
    <text evidence="16">The sequence shown here is derived from an EMBL/GenBank/DDBJ whole genome shotgun (WGS) entry which is preliminary data.</text>
</comment>
<evidence type="ECO:0000256" key="7">
    <source>
        <dbReference type="ARBA" id="ARBA00022777"/>
    </source>
</evidence>
<evidence type="ECO:0000256" key="2">
    <source>
        <dbReference type="ARBA" id="ARBA00022527"/>
    </source>
</evidence>
<evidence type="ECO:0000256" key="5">
    <source>
        <dbReference type="ARBA" id="ARBA00022729"/>
    </source>
</evidence>